<keyword evidence="2" id="KW-1185">Reference proteome</keyword>
<gene>
    <name evidence="1" type="ORF">Pla8534_49920</name>
</gene>
<dbReference type="EMBL" id="CP036433">
    <property type="protein sequence ID" value="QDU97147.1"/>
    <property type="molecule type" value="Genomic_DNA"/>
</dbReference>
<dbReference type="KEGG" id="lcre:Pla8534_49920"/>
<dbReference type="Proteomes" id="UP000317648">
    <property type="component" value="Chromosome"/>
</dbReference>
<evidence type="ECO:0000313" key="2">
    <source>
        <dbReference type="Proteomes" id="UP000317648"/>
    </source>
</evidence>
<organism evidence="1 2">
    <name type="scientific">Lignipirellula cremea</name>
    <dbReference type="NCBI Taxonomy" id="2528010"/>
    <lineage>
        <taxon>Bacteria</taxon>
        <taxon>Pseudomonadati</taxon>
        <taxon>Planctomycetota</taxon>
        <taxon>Planctomycetia</taxon>
        <taxon>Pirellulales</taxon>
        <taxon>Pirellulaceae</taxon>
        <taxon>Lignipirellula</taxon>
    </lineage>
</organism>
<dbReference type="AlphaFoldDB" id="A0A518DZ74"/>
<protein>
    <submittedName>
        <fullName evidence="1">Uncharacterized protein</fullName>
    </submittedName>
</protein>
<reference evidence="1 2" key="1">
    <citation type="submission" date="2019-02" db="EMBL/GenBank/DDBJ databases">
        <title>Deep-cultivation of Planctomycetes and their phenomic and genomic characterization uncovers novel biology.</title>
        <authorList>
            <person name="Wiegand S."/>
            <person name="Jogler M."/>
            <person name="Boedeker C."/>
            <person name="Pinto D."/>
            <person name="Vollmers J."/>
            <person name="Rivas-Marin E."/>
            <person name="Kohn T."/>
            <person name="Peeters S.H."/>
            <person name="Heuer A."/>
            <person name="Rast P."/>
            <person name="Oberbeckmann S."/>
            <person name="Bunk B."/>
            <person name="Jeske O."/>
            <person name="Meyerdierks A."/>
            <person name="Storesund J.E."/>
            <person name="Kallscheuer N."/>
            <person name="Luecker S."/>
            <person name="Lage O.M."/>
            <person name="Pohl T."/>
            <person name="Merkel B.J."/>
            <person name="Hornburger P."/>
            <person name="Mueller R.-W."/>
            <person name="Bruemmer F."/>
            <person name="Labrenz M."/>
            <person name="Spormann A.M."/>
            <person name="Op den Camp H."/>
            <person name="Overmann J."/>
            <person name="Amann R."/>
            <person name="Jetten M.S.M."/>
            <person name="Mascher T."/>
            <person name="Medema M.H."/>
            <person name="Devos D.P."/>
            <person name="Kaster A.-K."/>
            <person name="Ovreas L."/>
            <person name="Rohde M."/>
            <person name="Galperin M.Y."/>
            <person name="Jogler C."/>
        </authorList>
    </citation>
    <scope>NUCLEOTIDE SEQUENCE [LARGE SCALE GENOMIC DNA]</scope>
    <source>
        <strain evidence="1 2">Pla85_3_4</strain>
    </source>
</reference>
<accession>A0A518DZ74</accession>
<proteinExistence type="predicted"/>
<sequence length="567" mass="63671">MCLRRPRSPDPPACRTVNGGSPGHAVARLFSQPDFPRLVAGRPDRFLSAGSQWRGSSRSRLAASFPLQTPWEPAYIDDYQESVVYQVGGFMIQNSELQAALSRGLAPGGDLREELSAVEDCSLFTREDALAVVETLRSFPRAESDDGLASALHAVLALFQQVESEEAFETMGYQGMPELHRIYDALLEADCEEHSGDLSFILKVYAMYGSRGGAERIVNAARDPILQDSWLWSVVFQQIEVEWLEGYLTEHLRDPLPDGFAAVAFLDFVNRLARQEKLEYHPFNTPQGVRRLENWLATNDAEQYSFAHSATASLPFVEEPHRGRLLALALDHADIGVQMEAAWASAMVGGEAGVKVLARRCLDCNTAVVALEYLRELKREDAIPAESQDPGFLAMSEMCHWLSHPNEFGRPPDRIEVYDTREMFWPPTNDRRRLWLLRYWYDAEPESVEEQGEGSDEQLYGDASEWDIAKEFDDDFDEDFDEDFDNVDDETLSCVQGACGQSVADAGVGMVGSITFALFGTVNVEMSPADIYGMHCCWELQMNQDPRAPEECTAEEGRRILRKYEQA</sequence>
<name>A0A518DZ74_9BACT</name>
<evidence type="ECO:0000313" key="1">
    <source>
        <dbReference type="EMBL" id="QDU97147.1"/>
    </source>
</evidence>